<comment type="caution">
    <text evidence="1">The sequence shown here is derived from an EMBL/GenBank/DDBJ whole genome shotgun (WGS) entry which is preliminary data.</text>
</comment>
<protein>
    <submittedName>
        <fullName evidence="1">Uncharacterized protein</fullName>
    </submittedName>
</protein>
<feature type="non-terminal residue" evidence="1">
    <location>
        <position position="1"/>
    </location>
</feature>
<proteinExistence type="predicted"/>
<dbReference type="EMBL" id="BART01026218">
    <property type="protein sequence ID" value="GAG94238.1"/>
    <property type="molecule type" value="Genomic_DNA"/>
</dbReference>
<accession>X1CDA0</accession>
<dbReference type="AlphaFoldDB" id="X1CDA0"/>
<organism evidence="1">
    <name type="scientific">marine sediment metagenome</name>
    <dbReference type="NCBI Taxonomy" id="412755"/>
    <lineage>
        <taxon>unclassified sequences</taxon>
        <taxon>metagenomes</taxon>
        <taxon>ecological metagenomes</taxon>
    </lineage>
</organism>
<name>X1CDA0_9ZZZZ</name>
<reference evidence="1" key="1">
    <citation type="journal article" date="2014" name="Front. Microbiol.">
        <title>High frequency of phylogenetically diverse reductive dehalogenase-homologous genes in deep subseafloor sedimentary metagenomes.</title>
        <authorList>
            <person name="Kawai M."/>
            <person name="Futagami T."/>
            <person name="Toyoda A."/>
            <person name="Takaki Y."/>
            <person name="Nishi S."/>
            <person name="Hori S."/>
            <person name="Arai W."/>
            <person name="Tsubouchi T."/>
            <person name="Morono Y."/>
            <person name="Uchiyama I."/>
            <person name="Ito T."/>
            <person name="Fujiyama A."/>
            <person name="Inagaki F."/>
            <person name="Takami H."/>
        </authorList>
    </citation>
    <scope>NUCLEOTIDE SEQUENCE</scope>
    <source>
        <strain evidence="1">Expedition CK06-06</strain>
    </source>
</reference>
<evidence type="ECO:0000313" key="1">
    <source>
        <dbReference type="EMBL" id="GAG94238.1"/>
    </source>
</evidence>
<gene>
    <name evidence="1" type="ORF">S01H4_46835</name>
</gene>
<sequence length="43" mass="5246">YISQRSQFFLLIYEITIDRSFIVLYNIAMIRSTKRLLKTVFFP</sequence>